<proteinExistence type="predicted"/>
<evidence type="ECO:0000259" key="1">
    <source>
        <dbReference type="PROSITE" id="PS51677"/>
    </source>
</evidence>
<evidence type="ECO:0000313" key="2">
    <source>
        <dbReference type="EMBL" id="HIR13020.1"/>
    </source>
</evidence>
<dbReference type="Pfam" id="PF01522">
    <property type="entry name" value="Polysacc_deac_1"/>
    <property type="match status" value="1"/>
</dbReference>
<dbReference type="EMBL" id="DVGK01000043">
    <property type="protein sequence ID" value="HIR13020.1"/>
    <property type="molecule type" value="Genomic_DNA"/>
</dbReference>
<dbReference type="PANTHER" id="PTHR10587">
    <property type="entry name" value="GLYCOSYL TRANSFERASE-RELATED"/>
    <property type="match status" value="1"/>
</dbReference>
<dbReference type="GO" id="GO:0016020">
    <property type="term" value="C:membrane"/>
    <property type="evidence" value="ECO:0007669"/>
    <property type="project" value="TreeGrafter"/>
</dbReference>
<protein>
    <submittedName>
        <fullName evidence="2">Polysaccharide deacetylase family protein</fullName>
    </submittedName>
</protein>
<dbReference type="PANTHER" id="PTHR10587:SF78">
    <property type="entry name" value="PEPTIDOGLYCAN-N-ACETYLMURAMIC ACID DEACETYLASE PDAA"/>
    <property type="match status" value="1"/>
</dbReference>
<dbReference type="Proteomes" id="UP000886757">
    <property type="component" value="Unassembled WGS sequence"/>
</dbReference>
<dbReference type="Gene3D" id="3.20.20.370">
    <property type="entry name" value="Glycoside hydrolase/deacetylase"/>
    <property type="match status" value="1"/>
</dbReference>
<organism evidence="2 3">
    <name type="scientific">Candidatus Choladousia intestinavium</name>
    <dbReference type="NCBI Taxonomy" id="2840727"/>
    <lineage>
        <taxon>Bacteria</taxon>
        <taxon>Bacillati</taxon>
        <taxon>Bacillota</taxon>
        <taxon>Clostridia</taxon>
        <taxon>Lachnospirales</taxon>
        <taxon>Lachnospiraceae</taxon>
        <taxon>Lachnospiraceae incertae sedis</taxon>
        <taxon>Candidatus Choladousia</taxon>
    </lineage>
</organism>
<comment type="caution">
    <text evidence="2">The sequence shown here is derived from an EMBL/GenBank/DDBJ whole genome shotgun (WGS) entry which is preliminary data.</text>
</comment>
<dbReference type="InterPro" id="IPR011330">
    <property type="entry name" value="Glyco_hydro/deAcase_b/a-brl"/>
</dbReference>
<dbReference type="GO" id="GO:0016810">
    <property type="term" value="F:hydrolase activity, acting on carbon-nitrogen (but not peptide) bonds"/>
    <property type="evidence" value="ECO:0007669"/>
    <property type="project" value="InterPro"/>
</dbReference>
<name>A0A9D1D890_9FIRM</name>
<dbReference type="InterPro" id="IPR002509">
    <property type="entry name" value="NODB_dom"/>
</dbReference>
<dbReference type="InterPro" id="IPR014235">
    <property type="entry name" value="Spore_PdaA"/>
</dbReference>
<dbReference type="GO" id="GO:0005975">
    <property type="term" value="P:carbohydrate metabolic process"/>
    <property type="evidence" value="ECO:0007669"/>
    <property type="project" value="InterPro"/>
</dbReference>
<sequence>MEAGKTGRFPGNVFITVLLFAAAFLCGQLAARVREQASTETIPVFSEGSWGLSFQEEGETPVGNASLQELEGYDAYYVKDTDEKILYLTFDCGYENGNTPRILDALNKHGVKATFFAVGNFLSDNPELIRRMVQEGHTIGNHSMDHPDMSRITSLESFAEELEPVEALYQEITGEEMKPYFRPPQGTYSENSLRLAKELGYKTFFWSLAYVDWYQDQQPSREEAFEKLLGRIHPGAIVLLHNTSDTNGEIMDELLGRWKEMGYRFGTLEDF</sequence>
<dbReference type="InterPro" id="IPR050248">
    <property type="entry name" value="Polysacc_deacetylase_ArnD"/>
</dbReference>
<evidence type="ECO:0000313" key="3">
    <source>
        <dbReference type="Proteomes" id="UP000886757"/>
    </source>
</evidence>
<dbReference type="CDD" id="cd10948">
    <property type="entry name" value="CE4_BsPdaA_like"/>
    <property type="match status" value="1"/>
</dbReference>
<dbReference type="AlphaFoldDB" id="A0A9D1D890"/>
<reference evidence="2" key="2">
    <citation type="journal article" date="2021" name="PeerJ">
        <title>Extensive microbial diversity within the chicken gut microbiome revealed by metagenomics and culture.</title>
        <authorList>
            <person name="Gilroy R."/>
            <person name="Ravi A."/>
            <person name="Getino M."/>
            <person name="Pursley I."/>
            <person name="Horton D.L."/>
            <person name="Alikhan N.F."/>
            <person name="Baker D."/>
            <person name="Gharbi K."/>
            <person name="Hall N."/>
            <person name="Watson M."/>
            <person name="Adriaenssens E.M."/>
            <person name="Foster-Nyarko E."/>
            <person name="Jarju S."/>
            <person name="Secka A."/>
            <person name="Antonio M."/>
            <person name="Oren A."/>
            <person name="Chaudhuri R.R."/>
            <person name="La Ragione R."/>
            <person name="Hildebrand F."/>
            <person name="Pallen M.J."/>
        </authorList>
    </citation>
    <scope>NUCLEOTIDE SEQUENCE</scope>
    <source>
        <strain evidence="2">ChiSjej4B22-8148</strain>
    </source>
</reference>
<gene>
    <name evidence="2" type="ORF">IAB31_03740</name>
</gene>
<dbReference type="PROSITE" id="PS51677">
    <property type="entry name" value="NODB"/>
    <property type="match status" value="1"/>
</dbReference>
<dbReference type="SUPFAM" id="SSF88713">
    <property type="entry name" value="Glycoside hydrolase/deacetylase"/>
    <property type="match status" value="1"/>
</dbReference>
<reference evidence="2" key="1">
    <citation type="submission" date="2020-10" db="EMBL/GenBank/DDBJ databases">
        <authorList>
            <person name="Gilroy R."/>
        </authorList>
    </citation>
    <scope>NUCLEOTIDE SEQUENCE</scope>
    <source>
        <strain evidence="2">ChiSjej4B22-8148</strain>
    </source>
</reference>
<feature type="domain" description="NodB homology" evidence="1">
    <location>
        <begin position="84"/>
        <end position="266"/>
    </location>
</feature>
<accession>A0A9D1D890</accession>